<evidence type="ECO:0000313" key="14">
    <source>
        <dbReference type="Proteomes" id="UP000326287"/>
    </source>
</evidence>
<dbReference type="GO" id="GO:0005737">
    <property type="term" value="C:cytoplasm"/>
    <property type="evidence" value="ECO:0007669"/>
    <property type="project" value="UniProtKB-ARBA"/>
</dbReference>
<dbReference type="EC" id="2.3.1.16" evidence="13"/>
<organism evidence="13 14">
    <name type="scientific">Halioglobus maricola</name>
    <dbReference type="NCBI Taxonomy" id="2601894"/>
    <lineage>
        <taxon>Bacteria</taxon>
        <taxon>Pseudomonadati</taxon>
        <taxon>Pseudomonadota</taxon>
        <taxon>Gammaproteobacteria</taxon>
        <taxon>Cellvibrionales</taxon>
        <taxon>Halieaceae</taxon>
        <taxon>Halioglobus</taxon>
    </lineage>
</organism>
<evidence type="ECO:0000259" key="12">
    <source>
        <dbReference type="Pfam" id="PF02803"/>
    </source>
</evidence>
<keyword evidence="7" id="KW-0576">Peroxisome</keyword>
<keyword evidence="8 10" id="KW-0012">Acyltransferase</keyword>
<dbReference type="InterPro" id="IPR020617">
    <property type="entry name" value="Thiolase_C"/>
</dbReference>
<keyword evidence="3 10" id="KW-0808">Transferase</keyword>
<dbReference type="InterPro" id="IPR016039">
    <property type="entry name" value="Thiolase-like"/>
</dbReference>
<dbReference type="GO" id="GO:0003988">
    <property type="term" value="F:acetyl-CoA C-acyltransferase activity"/>
    <property type="evidence" value="ECO:0007669"/>
    <property type="project" value="UniProtKB-EC"/>
</dbReference>
<evidence type="ECO:0000256" key="7">
    <source>
        <dbReference type="ARBA" id="ARBA00023140"/>
    </source>
</evidence>
<dbReference type="Proteomes" id="UP000326287">
    <property type="component" value="Chromosome"/>
</dbReference>
<comment type="similarity">
    <text evidence="2 10">Belongs to the thiolase-like superfamily. Thiolase family.</text>
</comment>
<evidence type="ECO:0000313" key="13">
    <source>
        <dbReference type="EMBL" id="QFU76713.1"/>
    </source>
</evidence>
<dbReference type="Pfam" id="PF02803">
    <property type="entry name" value="Thiolase_C"/>
    <property type="match status" value="1"/>
</dbReference>
<comment type="subcellular location">
    <subcellularLocation>
        <location evidence="1">Peroxisome</location>
    </subcellularLocation>
</comment>
<dbReference type="InterPro" id="IPR020616">
    <property type="entry name" value="Thiolase_N"/>
</dbReference>
<keyword evidence="14" id="KW-1185">Reference proteome</keyword>
<evidence type="ECO:0000256" key="1">
    <source>
        <dbReference type="ARBA" id="ARBA00004275"/>
    </source>
</evidence>
<dbReference type="NCBIfam" id="TIGR01930">
    <property type="entry name" value="AcCoA-C-Actrans"/>
    <property type="match status" value="1"/>
</dbReference>
<dbReference type="InterPro" id="IPR020613">
    <property type="entry name" value="Thiolase_CS"/>
</dbReference>
<reference evidence="13 14" key="1">
    <citation type="submission" date="2019-02" db="EMBL/GenBank/DDBJ databases">
        <authorList>
            <person name="Li S.-H."/>
        </authorList>
    </citation>
    <scope>NUCLEOTIDE SEQUENCE [LARGE SCALE GENOMIC DNA]</scope>
    <source>
        <strain evidence="13 14">IMCC14385</strain>
    </source>
</reference>
<evidence type="ECO:0000256" key="10">
    <source>
        <dbReference type="RuleBase" id="RU003557"/>
    </source>
</evidence>
<dbReference type="PROSITE" id="PS00737">
    <property type="entry name" value="THIOLASE_2"/>
    <property type="match status" value="1"/>
</dbReference>
<dbReference type="PANTHER" id="PTHR43853">
    <property type="entry name" value="3-KETOACYL-COA THIOLASE, PEROXISOMAL"/>
    <property type="match status" value="1"/>
</dbReference>
<accession>A0A5P9NLH0</accession>
<evidence type="ECO:0000256" key="6">
    <source>
        <dbReference type="ARBA" id="ARBA00023098"/>
    </source>
</evidence>
<dbReference type="GO" id="GO:0010124">
    <property type="term" value="P:phenylacetate catabolic process"/>
    <property type="evidence" value="ECO:0007669"/>
    <property type="project" value="TreeGrafter"/>
</dbReference>
<evidence type="ECO:0000256" key="5">
    <source>
        <dbReference type="ARBA" id="ARBA00022946"/>
    </source>
</evidence>
<dbReference type="CDD" id="cd00751">
    <property type="entry name" value="thiolase"/>
    <property type="match status" value="1"/>
</dbReference>
<dbReference type="PIRSF" id="PIRSF000429">
    <property type="entry name" value="Ac-CoA_Ac_transf"/>
    <property type="match status" value="1"/>
</dbReference>
<dbReference type="GO" id="GO:0006635">
    <property type="term" value="P:fatty acid beta-oxidation"/>
    <property type="evidence" value="ECO:0007669"/>
    <property type="project" value="TreeGrafter"/>
</dbReference>
<dbReference type="InterPro" id="IPR002155">
    <property type="entry name" value="Thiolase"/>
</dbReference>
<evidence type="ECO:0000256" key="4">
    <source>
        <dbReference type="ARBA" id="ARBA00022832"/>
    </source>
</evidence>
<proteinExistence type="inferred from homology"/>
<dbReference type="FunFam" id="3.40.47.10:FF:000010">
    <property type="entry name" value="Acetyl-CoA acetyltransferase (Thiolase)"/>
    <property type="match status" value="1"/>
</dbReference>
<gene>
    <name evidence="13" type="ORF">EY643_14205</name>
</gene>
<dbReference type="Pfam" id="PF00108">
    <property type="entry name" value="Thiolase_N"/>
    <property type="match status" value="1"/>
</dbReference>
<feature type="domain" description="Thiolase C-terminal" evidence="12">
    <location>
        <begin position="278"/>
        <end position="398"/>
    </location>
</feature>
<sequence>MREAVIVSTARTGLAKSFRGGFNNTEAPAMGGHVVRAAVERAGIDPAEVDDCLFGAAAQQGSQGYNIGRLCGIAGGLPDTVAGMSMDRQCSSGLMTIATAAKSIMCNEYDIAVAGGVESISLVQTKHKNTYRAVSETVTAIDPTAYMPMLETAEVVSDRYGISREAQDAYSLQSQQRVAAAQQAGLFDDEIVPMNATMSVFNRETKETSFQDTVVDRDDCNRPSTTLENLASLEPVFKDGQWVKQGRFITAGNSSQLSDGASACVVMDSKLAEQKGLAPLGIYRGLAVAGCKSDEMGIGPVFAVPKLLARHGLTVNDIDLWELNEAFACQVIYSRDQLGIDNDRLNVNGGSIAIGHPFGMSGARMVGHALIEGKRRGAKYVVVTMCIGGGMGAAGLFEVA</sequence>
<dbReference type="Gene3D" id="3.40.47.10">
    <property type="match status" value="1"/>
</dbReference>
<evidence type="ECO:0000259" key="11">
    <source>
        <dbReference type="Pfam" id="PF00108"/>
    </source>
</evidence>
<keyword evidence="5" id="KW-0809">Transit peptide</keyword>
<feature type="active site" description="Acyl-thioester intermediate" evidence="9">
    <location>
        <position position="90"/>
    </location>
</feature>
<evidence type="ECO:0000256" key="2">
    <source>
        <dbReference type="ARBA" id="ARBA00010982"/>
    </source>
</evidence>
<dbReference type="EMBL" id="CP036422">
    <property type="protein sequence ID" value="QFU76713.1"/>
    <property type="molecule type" value="Genomic_DNA"/>
</dbReference>
<keyword evidence="4" id="KW-0276">Fatty acid metabolism</keyword>
<feature type="domain" description="Thiolase N-terminal" evidence="11">
    <location>
        <begin position="5"/>
        <end position="268"/>
    </location>
</feature>
<dbReference type="InterPro" id="IPR050215">
    <property type="entry name" value="Thiolase-like_sf_Thiolase"/>
</dbReference>
<name>A0A5P9NLH0_9GAMM</name>
<evidence type="ECO:0000256" key="8">
    <source>
        <dbReference type="ARBA" id="ARBA00023315"/>
    </source>
</evidence>
<dbReference type="RefSeq" id="WP_153239855.1">
    <property type="nucleotide sequence ID" value="NZ_CP036422.1"/>
</dbReference>
<keyword evidence="6" id="KW-0443">Lipid metabolism</keyword>
<protein>
    <submittedName>
        <fullName evidence="13">Acetyl-CoA C-acyltransferase</fullName>
        <ecNumber evidence="13">2.3.1.16</ecNumber>
    </submittedName>
</protein>
<dbReference type="OrthoDB" id="8951704at2"/>
<dbReference type="KEGG" id="halc:EY643_14205"/>
<dbReference type="AlphaFoldDB" id="A0A5P9NLH0"/>
<feature type="active site" description="Proton acceptor" evidence="9">
    <location>
        <position position="386"/>
    </location>
</feature>
<feature type="active site" description="Proton acceptor" evidence="9">
    <location>
        <position position="356"/>
    </location>
</feature>
<evidence type="ECO:0000256" key="9">
    <source>
        <dbReference type="PIRSR" id="PIRSR000429-1"/>
    </source>
</evidence>
<dbReference type="PANTHER" id="PTHR43853:SF8">
    <property type="entry name" value="3-KETOACYL-COA THIOLASE, PEROXISOMAL"/>
    <property type="match status" value="1"/>
</dbReference>
<dbReference type="SUPFAM" id="SSF53901">
    <property type="entry name" value="Thiolase-like"/>
    <property type="match status" value="2"/>
</dbReference>
<evidence type="ECO:0000256" key="3">
    <source>
        <dbReference type="ARBA" id="ARBA00022679"/>
    </source>
</evidence>